<keyword evidence="3" id="KW-0997">Cell inner membrane</keyword>
<keyword evidence="7 10" id="KW-0645">Protease</keyword>
<feature type="transmembrane region" description="Helical" evidence="7">
    <location>
        <begin position="97"/>
        <end position="116"/>
    </location>
</feature>
<keyword evidence="2 7" id="KW-1003">Cell membrane</keyword>
<comment type="subcellular location">
    <subcellularLocation>
        <location evidence="7">Cell membrane</location>
        <topology evidence="7">Multi-pass membrane protein</topology>
    </subcellularLocation>
    <subcellularLocation>
        <location evidence="1">Membrane</location>
        <topology evidence="1">Multi-pass membrane protein</topology>
    </subcellularLocation>
</comment>
<comment type="similarity">
    <text evidence="7">Belongs to the peptidase S54 family.</text>
</comment>
<keyword evidence="6 7" id="KW-0472">Membrane</keyword>
<keyword evidence="11" id="KW-1185">Reference proteome</keyword>
<evidence type="ECO:0000259" key="9">
    <source>
        <dbReference type="Pfam" id="PF12122"/>
    </source>
</evidence>
<feature type="active site" description="Nucleophile" evidence="7">
    <location>
        <position position="202"/>
    </location>
</feature>
<evidence type="ECO:0000256" key="7">
    <source>
        <dbReference type="HAMAP-Rule" id="MF_01594"/>
    </source>
</evidence>
<feature type="transmembrane region" description="Helical" evidence="7">
    <location>
        <begin position="226"/>
        <end position="244"/>
    </location>
</feature>
<feature type="domain" description="Peptidase S54 GlpG peptidase N-terminal" evidence="9">
    <location>
        <begin position="1"/>
        <end position="83"/>
    </location>
</feature>
<dbReference type="Gene3D" id="1.20.1540.10">
    <property type="entry name" value="Rhomboid-like"/>
    <property type="match status" value="1"/>
</dbReference>
<evidence type="ECO:0000313" key="11">
    <source>
        <dbReference type="Proteomes" id="UP001596215"/>
    </source>
</evidence>
<dbReference type="Gene3D" id="3.30.70.2350">
    <property type="match status" value="1"/>
</dbReference>
<dbReference type="SUPFAM" id="SSF144091">
    <property type="entry name" value="Rhomboid-like"/>
    <property type="match status" value="1"/>
</dbReference>
<gene>
    <name evidence="7 10" type="primary">glpG</name>
    <name evidence="10" type="ORF">ACFP73_05460</name>
</gene>
<keyword evidence="4 7" id="KW-0812">Transmembrane</keyword>
<dbReference type="InterPro" id="IPR022732">
    <property type="entry name" value="Peptidase_S54_GlpG_N"/>
</dbReference>
<dbReference type="NCBIfam" id="NF008155">
    <property type="entry name" value="PRK10907.1"/>
    <property type="match status" value="1"/>
</dbReference>
<dbReference type="RefSeq" id="WP_343877203.1">
    <property type="nucleotide sequence ID" value="NZ_BAAAFW010000058.1"/>
</dbReference>
<dbReference type="GO" id="GO:0008233">
    <property type="term" value="F:peptidase activity"/>
    <property type="evidence" value="ECO:0007669"/>
    <property type="project" value="UniProtKB-KW"/>
</dbReference>
<evidence type="ECO:0000259" key="8">
    <source>
        <dbReference type="Pfam" id="PF01694"/>
    </source>
</evidence>
<comment type="function">
    <text evidence="7">Rhomboid-type serine protease that catalyzes intramembrane proteolysis.</text>
</comment>
<dbReference type="GO" id="GO:0006508">
    <property type="term" value="P:proteolysis"/>
    <property type="evidence" value="ECO:0007669"/>
    <property type="project" value="UniProtKB-KW"/>
</dbReference>
<comment type="caution">
    <text evidence="10">The sequence shown here is derived from an EMBL/GenBank/DDBJ whole genome shotgun (WGS) entry which is preliminary data.</text>
</comment>
<evidence type="ECO:0000313" key="10">
    <source>
        <dbReference type="EMBL" id="MFC6361550.1"/>
    </source>
</evidence>
<proteinExistence type="inferred from homology"/>
<comment type="catalytic activity">
    <reaction evidence="7">
        <text>Cleaves type-1 transmembrane domains using a catalytic dyad composed of serine and histidine that are contributed by different transmembrane domains.</text>
        <dbReference type="EC" id="3.4.21.105"/>
    </reaction>
</comment>
<organism evidence="10 11">
    <name type="scientific">Tatumella punctata</name>
    <dbReference type="NCBI Taxonomy" id="399969"/>
    <lineage>
        <taxon>Bacteria</taxon>
        <taxon>Pseudomonadati</taxon>
        <taxon>Pseudomonadota</taxon>
        <taxon>Gammaproteobacteria</taxon>
        <taxon>Enterobacterales</taxon>
        <taxon>Erwiniaceae</taxon>
        <taxon>Tatumella</taxon>
    </lineage>
</organism>
<keyword evidence="7" id="KW-0720">Serine protease</keyword>
<comment type="caution">
    <text evidence="7">Lacks conserved residue(s) required for the propagation of feature annotation.</text>
</comment>
<dbReference type="PANTHER" id="PTHR43066">
    <property type="entry name" value="RHOMBOID-RELATED PROTEIN"/>
    <property type="match status" value="1"/>
</dbReference>
<dbReference type="EC" id="3.4.21.105" evidence="7"/>
<evidence type="ECO:0000256" key="1">
    <source>
        <dbReference type="ARBA" id="ARBA00004141"/>
    </source>
</evidence>
<name>A0ABW1VLR6_9GAMM</name>
<evidence type="ECO:0000256" key="3">
    <source>
        <dbReference type="ARBA" id="ARBA00022519"/>
    </source>
</evidence>
<dbReference type="EMBL" id="JBHSUC010000004">
    <property type="protein sequence ID" value="MFC6361550.1"/>
    <property type="molecule type" value="Genomic_DNA"/>
</dbReference>
<dbReference type="InterPro" id="IPR035952">
    <property type="entry name" value="Rhomboid-like_sf"/>
</dbReference>
<dbReference type="HAMAP" id="MF_01594">
    <property type="entry name" value="Rhomboid_GlpG"/>
    <property type="match status" value="1"/>
</dbReference>
<evidence type="ECO:0000256" key="4">
    <source>
        <dbReference type="ARBA" id="ARBA00022692"/>
    </source>
</evidence>
<keyword evidence="7 10" id="KW-0378">Hydrolase</keyword>
<sequence>MKRISQLANPRMAQAFIDYMATRGIRLHLEQQQQYYLLWLDDDEQLALVESEYALFIRDPDHPRYQDASWKSGDTRFQINYPRGHLWRTVRERGGPITMTVSALCILVFILMQLLGEDRVLGWLAWPQGPDQYFQVWRWVSPAFLHFSFLHILFNLLWWWYLGGAVEKRLGSGKLFVITLISALLSGWMQAKFSGVWFGGLSGVVYALMGYCWLRGELDPDSGVYLERGLIVFSILWLVVGYYGLFGMSIANMAHFTGLLTGLAMAFVDSRAAGKAGRK</sequence>
<protein>
    <recommendedName>
        <fullName evidence="7">Rhomboid protease GlpG</fullName>
        <ecNumber evidence="7">3.4.21.105</ecNumber>
    </recommendedName>
    <alternativeName>
        <fullName evidence="7">Intramembrane serine protease</fullName>
    </alternativeName>
</protein>
<dbReference type="InterPro" id="IPR023662">
    <property type="entry name" value="Rhomboid_protease_GlpG"/>
</dbReference>
<accession>A0ABW1VLR6</accession>
<feature type="transmembrane region" description="Helical" evidence="7">
    <location>
        <begin position="173"/>
        <end position="189"/>
    </location>
</feature>
<evidence type="ECO:0000256" key="2">
    <source>
        <dbReference type="ARBA" id="ARBA00022475"/>
    </source>
</evidence>
<dbReference type="Pfam" id="PF12122">
    <property type="entry name" value="Rhomboid_N"/>
    <property type="match status" value="1"/>
</dbReference>
<dbReference type="PANTHER" id="PTHR43066:SF26">
    <property type="entry name" value="RHOMBOID PROTEASE GLPG"/>
    <property type="match status" value="1"/>
</dbReference>
<dbReference type="InterPro" id="IPR022764">
    <property type="entry name" value="Peptidase_S54_rhomboid_dom"/>
</dbReference>
<dbReference type="InterPro" id="IPR038236">
    <property type="entry name" value="GlpG_N_sf"/>
</dbReference>
<dbReference type="Proteomes" id="UP001596215">
    <property type="component" value="Unassembled WGS sequence"/>
</dbReference>
<feature type="domain" description="Peptidase S54 rhomboid" evidence="8">
    <location>
        <begin position="134"/>
        <end position="271"/>
    </location>
</feature>
<feature type="active site" evidence="7">
    <location>
        <position position="255"/>
    </location>
</feature>
<keyword evidence="5 7" id="KW-1133">Transmembrane helix</keyword>
<evidence type="ECO:0000256" key="5">
    <source>
        <dbReference type="ARBA" id="ARBA00022989"/>
    </source>
</evidence>
<evidence type="ECO:0000256" key="6">
    <source>
        <dbReference type="ARBA" id="ARBA00023136"/>
    </source>
</evidence>
<dbReference type="Pfam" id="PF01694">
    <property type="entry name" value="Rhomboid"/>
    <property type="match status" value="1"/>
</dbReference>
<dbReference type="NCBIfam" id="TIGR04239">
    <property type="entry name" value="rhombo_GlpG"/>
    <property type="match status" value="1"/>
</dbReference>
<reference evidence="11" key="1">
    <citation type="journal article" date="2019" name="Int. J. Syst. Evol. Microbiol.">
        <title>The Global Catalogue of Microorganisms (GCM) 10K type strain sequencing project: providing services to taxonomists for standard genome sequencing and annotation.</title>
        <authorList>
            <consortium name="The Broad Institute Genomics Platform"/>
            <consortium name="The Broad Institute Genome Sequencing Center for Infectious Disease"/>
            <person name="Wu L."/>
            <person name="Ma J."/>
        </authorList>
    </citation>
    <scope>NUCLEOTIDE SEQUENCE [LARGE SCALE GENOMIC DNA]</scope>
    <source>
        <strain evidence="11">CGMCC 4.1530</strain>
    </source>
</reference>
<feature type="transmembrane region" description="Helical" evidence="7">
    <location>
        <begin position="195"/>
        <end position="214"/>
    </location>
</feature>
<feature type="transmembrane region" description="Helical" evidence="7">
    <location>
        <begin position="136"/>
        <end position="161"/>
    </location>
</feature>